<dbReference type="Gene3D" id="3.10.100.10">
    <property type="entry name" value="Mannose-Binding Protein A, subunit A"/>
    <property type="match status" value="1"/>
</dbReference>
<dbReference type="InterPro" id="IPR001304">
    <property type="entry name" value="C-type_lectin-like"/>
</dbReference>
<feature type="domain" description="C-type lectin" evidence="3">
    <location>
        <begin position="915"/>
        <end position="1029"/>
    </location>
</feature>
<dbReference type="SUPFAM" id="SSF56436">
    <property type="entry name" value="C-type lectin-like"/>
    <property type="match status" value="1"/>
</dbReference>
<name>A0AA36AV55_OCTVU</name>
<feature type="domain" description="Apple" evidence="4">
    <location>
        <begin position="1038"/>
        <end position="1121"/>
    </location>
</feature>
<dbReference type="PROSITE" id="PS50041">
    <property type="entry name" value="C_TYPE_LECTIN_2"/>
    <property type="match status" value="1"/>
</dbReference>
<dbReference type="AlphaFoldDB" id="A0AA36AV55"/>
<feature type="region of interest" description="Disordered" evidence="2">
    <location>
        <begin position="557"/>
        <end position="587"/>
    </location>
</feature>
<dbReference type="EMBL" id="OX597818">
    <property type="protein sequence ID" value="CAI9722664.1"/>
    <property type="molecule type" value="Genomic_DNA"/>
</dbReference>
<accession>A0AA36AV55</accession>
<evidence type="ECO:0000313" key="6">
    <source>
        <dbReference type="Proteomes" id="UP001162480"/>
    </source>
</evidence>
<dbReference type="Proteomes" id="UP001162480">
    <property type="component" value="Chromosome 5"/>
</dbReference>
<keyword evidence="1" id="KW-0175">Coiled coil</keyword>
<dbReference type="PROSITE" id="PS50948">
    <property type="entry name" value="PAN"/>
    <property type="match status" value="1"/>
</dbReference>
<dbReference type="InterPro" id="IPR016186">
    <property type="entry name" value="C-type_lectin-like/link_sf"/>
</dbReference>
<feature type="coiled-coil region" evidence="1">
    <location>
        <begin position="743"/>
        <end position="770"/>
    </location>
</feature>
<dbReference type="CDD" id="cd00037">
    <property type="entry name" value="CLECT"/>
    <property type="match status" value="1"/>
</dbReference>
<proteinExistence type="predicted"/>
<evidence type="ECO:0000256" key="1">
    <source>
        <dbReference type="SAM" id="Coils"/>
    </source>
</evidence>
<reference evidence="5" key="1">
    <citation type="submission" date="2023-08" db="EMBL/GenBank/DDBJ databases">
        <authorList>
            <person name="Alioto T."/>
            <person name="Alioto T."/>
            <person name="Gomez Garrido J."/>
        </authorList>
    </citation>
    <scope>NUCLEOTIDE SEQUENCE</scope>
</reference>
<organism evidence="5 6">
    <name type="scientific">Octopus vulgaris</name>
    <name type="common">Common octopus</name>
    <dbReference type="NCBI Taxonomy" id="6645"/>
    <lineage>
        <taxon>Eukaryota</taxon>
        <taxon>Metazoa</taxon>
        <taxon>Spiralia</taxon>
        <taxon>Lophotrochozoa</taxon>
        <taxon>Mollusca</taxon>
        <taxon>Cephalopoda</taxon>
        <taxon>Coleoidea</taxon>
        <taxon>Octopodiformes</taxon>
        <taxon>Octopoda</taxon>
        <taxon>Incirrata</taxon>
        <taxon>Octopodidae</taxon>
        <taxon>Octopus</taxon>
    </lineage>
</organism>
<sequence>MRLSESDIALIDIETKFYKYLQTERLVSDGTEHDRNILKQRLSNQDTKLKQIPSLFDCQNSFPMKTDFDIFRNQVEDNLKSILKELDYLRAWRQDYLKQTTELAATETFENTFQSASVPSEQSETDKFKEIKDNSSMDLQKNTSKVFENLSLENNSISKHTFGAHLKHDFSNITSQTDDITASTGTFNITEDKEIEEFVYLEKLLQEINQKVDTSHTRIDNLEENMILSMENVSQILSLSQEFLNGNITFLQFQINQIFARLESKQNQSEINIYYEELKPNFTRLINEVYEELKTRNTIERGYNDTADTYVLPLKNSSKVVENVSRPLDYTINASLNFTNISQINGEEAYSDFSSELISVKQNFTELYRKVENVGSNYAGVSQRLDRFSRQLSSIMTRLEQDTDHQNGLSLNKLSLKSKSVSSHLDVLNEDYKKDVGNLDSKQSTELKSNESFFQSTEYLQSTYFPNTSKTFQNKTEDKLFKWISRNFFRNITSDEFLTLSDISETSKTGENALCYNFSDINDSNSEVSILKTFLEHLGSMLIEVKNHLNIMCSETNRTSDRSEKETTINSSSVESETFYENISENSTTSENITFPDDYFDTRGNSTFLSSIKSTHGGIKHNITKNHSALHNSTLHSFEEVEGKENKTVVELEQYMFSLDDMENETLPGHNFSGVPHSKHLERIYFEIKTLSLRIDVLENKLLLSNKEPFADMEANETIPFAQSEYRGSGSLDSELTEDHDVLQNLISNLTQIQKRFECLNSNVQLQEKQLSSVKMNMFKLNERVEHFTQENSGRQTESIMLAVENTKDDISKLIEDMSEISHQVSSFSELNLTDTLRNVQCHLEEHQTEIRNLKEVMEYQNENKSMVFWKRQPVEEKILYVGVQEHKRQKDLNKTIDANCDKMKVADRIFFDKTTHTCYYAFNSSRKLLPYHSAKKKCEDAGLHLLFTESKYERRYVAEKITKVIGTHWIGAERLGSDWFWVHGCEAIDTVINIPWRYNHSVHYMRALVWGDKWLGAGRRRHARYICEDEQVKLDSCQYSQSFKKAKSDWSLSSRQRSFKAFHAVDCGRLCLADATCQGFCFQKWGQQTCTLYGVKSHQRAGQVKCKVANESCYIRVDDCVDE</sequence>
<evidence type="ECO:0008006" key="7">
    <source>
        <dbReference type="Google" id="ProtNLM"/>
    </source>
</evidence>
<keyword evidence="6" id="KW-1185">Reference proteome</keyword>
<evidence type="ECO:0000259" key="4">
    <source>
        <dbReference type="PROSITE" id="PS50948"/>
    </source>
</evidence>
<feature type="compositionally biased region" description="Basic and acidic residues" evidence="2">
    <location>
        <begin position="558"/>
        <end position="567"/>
    </location>
</feature>
<feature type="compositionally biased region" description="Polar residues" evidence="2">
    <location>
        <begin position="568"/>
        <end position="587"/>
    </location>
</feature>
<evidence type="ECO:0000259" key="3">
    <source>
        <dbReference type="PROSITE" id="PS50041"/>
    </source>
</evidence>
<dbReference type="InterPro" id="IPR016187">
    <property type="entry name" value="CTDL_fold"/>
</dbReference>
<dbReference type="SMART" id="SM00034">
    <property type="entry name" value="CLECT"/>
    <property type="match status" value="1"/>
</dbReference>
<evidence type="ECO:0000313" key="5">
    <source>
        <dbReference type="EMBL" id="CAI9722664.1"/>
    </source>
</evidence>
<feature type="coiled-coil region" evidence="1">
    <location>
        <begin position="804"/>
        <end position="864"/>
    </location>
</feature>
<evidence type="ECO:0000256" key="2">
    <source>
        <dbReference type="SAM" id="MobiDB-lite"/>
    </source>
</evidence>
<gene>
    <name evidence="5" type="ORF">OCTVUL_1B012175</name>
</gene>
<dbReference type="InterPro" id="IPR003609">
    <property type="entry name" value="Pan_app"/>
</dbReference>
<protein>
    <recommendedName>
        <fullName evidence="7">C-type lectin domain-containing protein</fullName>
    </recommendedName>
</protein>